<dbReference type="PANTHER" id="PTHR37030">
    <property type="entry name" value="NUCLEOTIDYLTRANSFERASE"/>
    <property type="match status" value="1"/>
</dbReference>
<name>A0A7C4EVZ5_9BACT</name>
<dbReference type="EMBL" id="DTGT01000065">
    <property type="protein sequence ID" value="HGH60075.1"/>
    <property type="molecule type" value="Genomic_DNA"/>
</dbReference>
<reference evidence="2" key="1">
    <citation type="journal article" date="2020" name="mSystems">
        <title>Genome- and Community-Level Interaction Insights into Carbon Utilization and Element Cycling Functions of Hydrothermarchaeota in Hydrothermal Sediment.</title>
        <authorList>
            <person name="Zhou Z."/>
            <person name="Liu Y."/>
            <person name="Xu W."/>
            <person name="Pan J."/>
            <person name="Luo Z.H."/>
            <person name="Li M."/>
        </authorList>
    </citation>
    <scope>NUCLEOTIDE SEQUENCE [LARGE SCALE GENOMIC DNA]</scope>
    <source>
        <strain evidence="2">SpSt-769</strain>
    </source>
</reference>
<feature type="domain" description="Polymerase nucleotidyl transferase" evidence="1">
    <location>
        <begin position="7"/>
        <end position="80"/>
    </location>
</feature>
<sequence length="103" mass="11644">MRELIQEIVQKIVAGYAPQKIILFGSYAYGEPREDSDLDFLVIMDTTLPPSERYVKLCRSLGPLDIPVDIFVLTPEEFEETRDIVGGLAYAPAKYGQVIYEKS</sequence>
<proteinExistence type="predicted"/>
<organism evidence="2">
    <name type="scientific">Desulfomonile tiedjei</name>
    <dbReference type="NCBI Taxonomy" id="2358"/>
    <lineage>
        <taxon>Bacteria</taxon>
        <taxon>Pseudomonadati</taxon>
        <taxon>Thermodesulfobacteriota</taxon>
        <taxon>Desulfomonilia</taxon>
        <taxon>Desulfomonilales</taxon>
        <taxon>Desulfomonilaceae</taxon>
        <taxon>Desulfomonile</taxon>
    </lineage>
</organism>
<dbReference type="AlphaFoldDB" id="A0A7C4EVZ5"/>
<dbReference type="InterPro" id="IPR043519">
    <property type="entry name" value="NT_sf"/>
</dbReference>
<keyword evidence="2" id="KW-0808">Transferase</keyword>
<accession>A0A7C4EVZ5</accession>
<comment type="caution">
    <text evidence="2">The sequence shown here is derived from an EMBL/GenBank/DDBJ whole genome shotgun (WGS) entry which is preliminary data.</text>
</comment>
<gene>
    <name evidence="2" type="ORF">ENV54_02115</name>
</gene>
<dbReference type="SUPFAM" id="SSF81301">
    <property type="entry name" value="Nucleotidyltransferase"/>
    <property type="match status" value="1"/>
</dbReference>
<evidence type="ECO:0000313" key="2">
    <source>
        <dbReference type="EMBL" id="HGH60075.1"/>
    </source>
</evidence>
<evidence type="ECO:0000259" key="1">
    <source>
        <dbReference type="Pfam" id="PF01909"/>
    </source>
</evidence>
<dbReference type="CDD" id="cd05403">
    <property type="entry name" value="NT_KNTase_like"/>
    <property type="match status" value="1"/>
</dbReference>
<protein>
    <submittedName>
        <fullName evidence="2">Nucleotidyltransferase domain-containing protein</fullName>
    </submittedName>
</protein>
<dbReference type="Gene3D" id="3.30.460.10">
    <property type="entry name" value="Beta Polymerase, domain 2"/>
    <property type="match status" value="1"/>
</dbReference>
<dbReference type="Pfam" id="PF01909">
    <property type="entry name" value="NTP_transf_2"/>
    <property type="match status" value="1"/>
</dbReference>
<dbReference type="PANTHER" id="PTHR37030:SF1">
    <property type="entry name" value="NUCLEOTIDYLTRANSFERASE"/>
    <property type="match status" value="1"/>
</dbReference>
<dbReference type="InterPro" id="IPR002934">
    <property type="entry name" value="Polymerase_NTP_transf_dom"/>
</dbReference>
<dbReference type="GO" id="GO:0016779">
    <property type="term" value="F:nucleotidyltransferase activity"/>
    <property type="evidence" value="ECO:0007669"/>
    <property type="project" value="InterPro"/>
</dbReference>